<evidence type="ECO:0000313" key="3">
    <source>
        <dbReference type="Proteomes" id="UP001152888"/>
    </source>
</evidence>
<dbReference type="AlphaFoldDB" id="A0A9P0PLK5"/>
<feature type="region of interest" description="Disordered" evidence="1">
    <location>
        <begin position="18"/>
        <end position="48"/>
    </location>
</feature>
<protein>
    <submittedName>
        <fullName evidence="2">Uncharacterized protein</fullName>
    </submittedName>
</protein>
<sequence length="48" mass="5578">MDADAVNFLHWEQDMDADGRRNHQYVPSHRRETTESNQAKIGPLKKLA</sequence>
<reference evidence="2" key="1">
    <citation type="submission" date="2022-03" db="EMBL/GenBank/DDBJ databases">
        <authorList>
            <person name="Sayadi A."/>
        </authorList>
    </citation>
    <scope>NUCLEOTIDE SEQUENCE</scope>
</reference>
<dbReference type="Proteomes" id="UP001152888">
    <property type="component" value="Unassembled WGS sequence"/>
</dbReference>
<organism evidence="2 3">
    <name type="scientific">Acanthoscelides obtectus</name>
    <name type="common">Bean weevil</name>
    <name type="synonym">Bruchus obtectus</name>
    <dbReference type="NCBI Taxonomy" id="200917"/>
    <lineage>
        <taxon>Eukaryota</taxon>
        <taxon>Metazoa</taxon>
        <taxon>Ecdysozoa</taxon>
        <taxon>Arthropoda</taxon>
        <taxon>Hexapoda</taxon>
        <taxon>Insecta</taxon>
        <taxon>Pterygota</taxon>
        <taxon>Neoptera</taxon>
        <taxon>Endopterygota</taxon>
        <taxon>Coleoptera</taxon>
        <taxon>Polyphaga</taxon>
        <taxon>Cucujiformia</taxon>
        <taxon>Chrysomeloidea</taxon>
        <taxon>Chrysomelidae</taxon>
        <taxon>Bruchinae</taxon>
        <taxon>Bruchini</taxon>
        <taxon>Acanthoscelides</taxon>
    </lineage>
</organism>
<name>A0A9P0PLK5_ACAOB</name>
<gene>
    <name evidence="2" type="ORF">ACAOBT_LOCUS18680</name>
</gene>
<accession>A0A9P0PLK5</accession>
<comment type="caution">
    <text evidence="2">The sequence shown here is derived from an EMBL/GenBank/DDBJ whole genome shotgun (WGS) entry which is preliminary data.</text>
</comment>
<evidence type="ECO:0000313" key="2">
    <source>
        <dbReference type="EMBL" id="CAH1988824.1"/>
    </source>
</evidence>
<dbReference type="EMBL" id="CAKOFQ010007051">
    <property type="protein sequence ID" value="CAH1988824.1"/>
    <property type="molecule type" value="Genomic_DNA"/>
</dbReference>
<evidence type="ECO:0000256" key="1">
    <source>
        <dbReference type="SAM" id="MobiDB-lite"/>
    </source>
</evidence>
<proteinExistence type="predicted"/>
<keyword evidence="3" id="KW-1185">Reference proteome</keyword>